<reference evidence="4" key="2">
    <citation type="journal article" date="2023" name="IMA Fungus">
        <title>Comparative genomic study of the Penicillium genus elucidates a diverse pangenome and 15 lateral gene transfer events.</title>
        <authorList>
            <person name="Petersen C."/>
            <person name="Sorensen T."/>
            <person name="Nielsen M.R."/>
            <person name="Sondergaard T.E."/>
            <person name="Sorensen J.L."/>
            <person name="Fitzpatrick D.A."/>
            <person name="Frisvad J.C."/>
            <person name="Nielsen K.L."/>
        </authorList>
    </citation>
    <scope>NUCLEOTIDE SEQUENCE</scope>
    <source>
        <strain evidence="4">IBT 34128</strain>
    </source>
</reference>
<dbReference type="InterPro" id="IPR003595">
    <property type="entry name" value="Tyr_Pase_cat"/>
</dbReference>
<keyword evidence="5" id="KW-1185">Reference proteome</keyword>
<evidence type="ECO:0000313" key="4">
    <source>
        <dbReference type="EMBL" id="KAJ5092121.1"/>
    </source>
</evidence>
<evidence type="ECO:0000259" key="2">
    <source>
        <dbReference type="PROSITE" id="PS50055"/>
    </source>
</evidence>
<gene>
    <name evidence="4" type="ORF">NUU61_006991</name>
</gene>
<dbReference type="Proteomes" id="UP001141434">
    <property type="component" value="Unassembled WGS sequence"/>
</dbReference>
<dbReference type="RefSeq" id="XP_056510318.1">
    <property type="nucleotide sequence ID" value="XM_056657518.1"/>
</dbReference>
<dbReference type="SMART" id="SM00404">
    <property type="entry name" value="PTPc_motif"/>
    <property type="match status" value="1"/>
</dbReference>
<proteinExistence type="inferred from homology"/>
<reference evidence="4" key="1">
    <citation type="submission" date="2022-11" db="EMBL/GenBank/DDBJ databases">
        <authorList>
            <person name="Petersen C."/>
        </authorList>
    </citation>
    <scope>NUCLEOTIDE SEQUENCE</scope>
    <source>
        <strain evidence="4">IBT 34128</strain>
    </source>
</reference>
<dbReference type="PANTHER" id="PTHR19134:SF449">
    <property type="entry name" value="TYROSINE-PROTEIN PHOSPHATASE 1"/>
    <property type="match status" value="1"/>
</dbReference>
<protein>
    <recommendedName>
        <fullName evidence="6">Tyrosine specific protein phosphatases domain-containing protein</fullName>
    </recommendedName>
</protein>
<dbReference type="AlphaFoldDB" id="A0A9W9F222"/>
<evidence type="ECO:0000313" key="5">
    <source>
        <dbReference type="Proteomes" id="UP001141434"/>
    </source>
</evidence>
<evidence type="ECO:0008006" key="6">
    <source>
        <dbReference type="Google" id="ProtNLM"/>
    </source>
</evidence>
<feature type="domain" description="Tyrosine specific protein phosphatases" evidence="3">
    <location>
        <begin position="82"/>
        <end position="169"/>
    </location>
</feature>
<dbReference type="Gene3D" id="3.90.190.10">
    <property type="entry name" value="Protein tyrosine phosphatase superfamily"/>
    <property type="match status" value="1"/>
</dbReference>
<dbReference type="InterPro" id="IPR000242">
    <property type="entry name" value="PTP_cat"/>
</dbReference>
<dbReference type="InterPro" id="IPR000387">
    <property type="entry name" value="Tyr_Pase_dom"/>
</dbReference>
<evidence type="ECO:0000259" key="3">
    <source>
        <dbReference type="PROSITE" id="PS50056"/>
    </source>
</evidence>
<dbReference type="InterPro" id="IPR050348">
    <property type="entry name" value="Protein-Tyr_Phosphatase"/>
</dbReference>
<name>A0A9W9F222_9EURO</name>
<dbReference type="GeneID" id="81396687"/>
<dbReference type="PANTHER" id="PTHR19134">
    <property type="entry name" value="RECEPTOR-TYPE TYROSINE-PROTEIN PHOSPHATASE"/>
    <property type="match status" value="1"/>
</dbReference>
<feature type="domain" description="Tyrosine-protein phosphatase" evidence="2">
    <location>
        <begin position="68"/>
        <end position="173"/>
    </location>
</feature>
<dbReference type="OrthoDB" id="6144703at2759"/>
<dbReference type="SUPFAM" id="SSF52799">
    <property type="entry name" value="(Phosphotyrosine protein) phosphatases II"/>
    <property type="match status" value="1"/>
</dbReference>
<dbReference type="PROSITE" id="PS50055">
    <property type="entry name" value="TYR_PHOSPHATASE_PTP"/>
    <property type="match status" value="1"/>
</dbReference>
<dbReference type="Pfam" id="PF00102">
    <property type="entry name" value="Y_phosphatase"/>
    <property type="match status" value="1"/>
</dbReference>
<dbReference type="PRINTS" id="PR00700">
    <property type="entry name" value="PRTYPHPHTASE"/>
</dbReference>
<comment type="similarity">
    <text evidence="1">Belongs to the protein-tyrosine phosphatase family. Non-receptor class subfamily.</text>
</comment>
<dbReference type="EMBL" id="JAPMSZ010000009">
    <property type="protein sequence ID" value="KAJ5092121.1"/>
    <property type="molecule type" value="Genomic_DNA"/>
</dbReference>
<evidence type="ECO:0000256" key="1">
    <source>
        <dbReference type="ARBA" id="ARBA00009649"/>
    </source>
</evidence>
<dbReference type="GO" id="GO:0004725">
    <property type="term" value="F:protein tyrosine phosphatase activity"/>
    <property type="evidence" value="ECO:0007669"/>
    <property type="project" value="InterPro"/>
</dbReference>
<organism evidence="4 5">
    <name type="scientific">Penicillium alfredii</name>
    <dbReference type="NCBI Taxonomy" id="1506179"/>
    <lineage>
        <taxon>Eukaryota</taxon>
        <taxon>Fungi</taxon>
        <taxon>Dikarya</taxon>
        <taxon>Ascomycota</taxon>
        <taxon>Pezizomycotina</taxon>
        <taxon>Eurotiomycetes</taxon>
        <taxon>Eurotiomycetidae</taxon>
        <taxon>Eurotiales</taxon>
        <taxon>Aspergillaceae</taxon>
        <taxon>Penicillium</taxon>
    </lineage>
</organism>
<accession>A0A9W9F222</accession>
<sequence length="200" mass="23049">MEKDDDLIPPRKDDPLFVYAIDENKGDLTCDVKYIVHLEGSESHHGGLILYRKIRLVRGRRSLRLHFIHYTAWPNSRAIGVEDMTSLIKAVNAKNVAGNPVFVNCLYGLGRTGTFIISREIYNVAQKRRQAGKDWFQQRGANGADPIEEYVHTLRIFRHDMVDNVRQFKFLYEWGNTVWQKVSGRGNKQRDDEGLGSQES</sequence>
<dbReference type="InterPro" id="IPR029021">
    <property type="entry name" value="Prot-tyrosine_phosphatase-like"/>
</dbReference>
<comment type="caution">
    <text evidence="4">The sequence shown here is derived from an EMBL/GenBank/DDBJ whole genome shotgun (WGS) entry which is preliminary data.</text>
</comment>
<dbReference type="PROSITE" id="PS50056">
    <property type="entry name" value="TYR_PHOSPHATASE_2"/>
    <property type="match status" value="1"/>
</dbReference>